<dbReference type="GO" id="GO:0003677">
    <property type="term" value="F:DNA binding"/>
    <property type="evidence" value="ECO:0007669"/>
    <property type="project" value="InterPro"/>
</dbReference>
<comment type="similarity">
    <text evidence="1 7">Belongs to the peptidase S24 family.</text>
</comment>
<protein>
    <submittedName>
        <fullName evidence="9">LexA repressor family protein</fullName>
    </submittedName>
</protein>
<comment type="caution">
    <text evidence="9">The sequence shown here is derived from an EMBL/GenBank/DDBJ whole genome shotgun (WGS) entry which is preliminary data.</text>
</comment>
<organism evidence="9 10">
    <name type="scientific">Faecalitalea cylindroides ATCC 27803</name>
    <dbReference type="NCBI Taxonomy" id="649755"/>
    <lineage>
        <taxon>Bacteria</taxon>
        <taxon>Bacillati</taxon>
        <taxon>Bacillota</taxon>
        <taxon>Erysipelotrichia</taxon>
        <taxon>Erysipelotrichales</taxon>
        <taxon>Erysipelotrichaceae</taxon>
        <taxon>Faecalitalea</taxon>
    </lineage>
</organism>
<keyword evidence="6" id="KW-0742">SOS response</keyword>
<dbReference type="GO" id="GO:0006355">
    <property type="term" value="P:regulation of DNA-templated transcription"/>
    <property type="evidence" value="ECO:0007669"/>
    <property type="project" value="InterPro"/>
</dbReference>
<evidence type="ECO:0000259" key="8">
    <source>
        <dbReference type="PROSITE" id="PS50943"/>
    </source>
</evidence>
<dbReference type="InterPro" id="IPR010982">
    <property type="entry name" value="Lambda_DNA-bd_dom_sf"/>
</dbReference>
<dbReference type="CDD" id="cd06529">
    <property type="entry name" value="S24_LexA-like"/>
    <property type="match status" value="1"/>
</dbReference>
<dbReference type="InterPro" id="IPR039418">
    <property type="entry name" value="LexA-like"/>
</dbReference>
<keyword evidence="2" id="KW-0227">DNA damage</keyword>
<dbReference type="Proteomes" id="UP000016658">
    <property type="component" value="Unassembled WGS sequence"/>
</dbReference>
<evidence type="ECO:0000256" key="6">
    <source>
        <dbReference type="ARBA" id="ARBA00023236"/>
    </source>
</evidence>
<dbReference type="CDD" id="cd00093">
    <property type="entry name" value="HTH_XRE"/>
    <property type="match status" value="1"/>
</dbReference>
<dbReference type="SUPFAM" id="SSF47413">
    <property type="entry name" value="lambda repressor-like DNA-binding domains"/>
    <property type="match status" value="1"/>
</dbReference>
<evidence type="ECO:0000256" key="2">
    <source>
        <dbReference type="ARBA" id="ARBA00022763"/>
    </source>
</evidence>
<dbReference type="AlphaFoldDB" id="U2PSN7"/>
<dbReference type="GO" id="GO:0006281">
    <property type="term" value="P:DNA repair"/>
    <property type="evidence" value="ECO:0007669"/>
    <property type="project" value="UniProtKB-KW"/>
</dbReference>
<dbReference type="Gene3D" id="1.10.260.40">
    <property type="entry name" value="lambda repressor-like DNA-binding domains"/>
    <property type="match status" value="1"/>
</dbReference>
<keyword evidence="3 7" id="KW-0378">Hydrolase</keyword>
<dbReference type="InterPro" id="IPR001387">
    <property type="entry name" value="Cro/C1-type_HTH"/>
</dbReference>
<dbReference type="InterPro" id="IPR036286">
    <property type="entry name" value="LexA/Signal_pep-like_sf"/>
</dbReference>
<proteinExistence type="inferred from homology"/>
<dbReference type="EMBL" id="AWVI01000018">
    <property type="protein sequence ID" value="ERK46799.1"/>
    <property type="molecule type" value="Genomic_DNA"/>
</dbReference>
<dbReference type="InterPro" id="IPR006197">
    <property type="entry name" value="Peptidase_S24_LexA"/>
</dbReference>
<name>U2PSN7_9FIRM</name>
<evidence type="ECO:0000256" key="5">
    <source>
        <dbReference type="ARBA" id="ARBA00023204"/>
    </source>
</evidence>
<evidence type="ECO:0000313" key="10">
    <source>
        <dbReference type="Proteomes" id="UP000016658"/>
    </source>
</evidence>
<dbReference type="SUPFAM" id="SSF51306">
    <property type="entry name" value="LexA/Signal peptidase"/>
    <property type="match status" value="1"/>
</dbReference>
<dbReference type="Pfam" id="PF00717">
    <property type="entry name" value="Peptidase_S24"/>
    <property type="match status" value="1"/>
</dbReference>
<evidence type="ECO:0000256" key="4">
    <source>
        <dbReference type="ARBA" id="ARBA00022813"/>
    </source>
</evidence>
<dbReference type="InterPro" id="IPR015927">
    <property type="entry name" value="Peptidase_S24_S26A/B/C"/>
</dbReference>
<evidence type="ECO:0000313" key="9">
    <source>
        <dbReference type="EMBL" id="ERK46799.1"/>
    </source>
</evidence>
<reference evidence="9 10" key="1">
    <citation type="submission" date="2013-06" db="EMBL/GenBank/DDBJ databases">
        <authorList>
            <person name="Weinstock G."/>
            <person name="Sodergren E."/>
            <person name="Lobos E.A."/>
            <person name="Fulton L."/>
            <person name="Fulton R."/>
            <person name="Courtney L."/>
            <person name="Fronick C."/>
            <person name="O'Laughlin M."/>
            <person name="Godfrey J."/>
            <person name="Wilson R.M."/>
            <person name="Miner T."/>
            <person name="Farmer C."/>
            <person name="Delehaunty K."/>
            <person name="Cordes M."/>
            <person name="Minx P."/>
            <person name="Tomlinson C."/>
            <person name="Chen J."/>
            <person name="Wollam A."/>
            <person name="Pepin K.H."/>
            <person name="Bhonagiri V."/>
            <person name="Zhang X."/>
            <person name="Warren W."/>
            <person name="Mitreva M."/>
            <person name="Mardis E.R."/>
            <person name="Wilson R.K."/>
        </authorList>
    </citation>
    <scope>NUCLEOTIDE SEQUENCE [LARGE SCALE GENOMIC DNA]</scope>
    <source>
        <strain evidence="9 10">ATCC 27803</strain>
    </source>
</reference>
<dbReference type="PROSITE" id="PS50943">
    <property type="entry name" value="HTH_CROC1"/>
    <property type="match status" value="1"/>
</dbReference>
<feature type="domain" description="HTH cro/C1-type" evidence="8">
    <location>
        <begin position="11"/>
        <end position="66"/>
    </location>
</feature>
<accession>U2PSN7</accession>
<dbReference type="PANTHER" id="PTHR33516:SF2">
    <property type="entry name" value="LEXA REPRESSOR-RELATED"/>
    <property type="match status" value="1"/>
</dbReference>
<dbReference type="Gene3D" id="2.10.109.10">
    <property type="entry name" value="Umud Fragment, subunit A"/>
    <property type="match status" value="1"/>
</dbReference>
<keyword evidence="4 7" id="KW-0068">Autocatalytic cleavage</keyword>
<evidence type="ECO:0000256" key="3">
    <source>
        <dbReference type="ARBA" id="ARBA00022801"/>
    </source>
</evidence>
<evidence type="ECO:0000256" key="7">
    <source>
        <dbReference type="RuleBase" id="RU003991"/>
    </source>
</evidence>
<dbReference type="HOGENOM" id="CLU_066192_1_1_9"/>
<keyword evidence="5" id="KW-0234">DNA repair</keyword>
<evidence type="ECO:0000256" key="1">
    <source>
        <dbReference type="ARBA" id="ARBA00007484"/>
    </source>
</evidence>
<dbReference type="InterPro" id="IPR050077">
    <property type="entry name" value="LexA_repressor"/>
</dbReference>
<gene>
    <name evidence="9" type="ORF">HMPREF0367_00348</name>
</gene>
<dbReference type="PANTHER" id="PTHR33516">
    <property type="entry name" value="LEXA REPRESSOR"/>
    <property type="match status" value="1"/>
</dbReference>
<sequence>MVITMIFKRLLVQYEIEHELSHEEMAELCGVSRATYFRWLAGSTKLRTRTKQNVGKVLGINNIDEVLEESENYKPILGTTRAGYDMYAEQDIQGYVKVTHEDAVNGDYFLRVEGDSMEGSHIYEGDLIYVQQCNTVASGTISVVLIGEEATVKKVIFKNDLIILEASNPKYASRYFTPKEVESIPVRILGKVKFVRTDF</sequence>
<dbReference type="PRINTS" id="PR00726">
    <property type="entry name" value="LEXASERPTASE"/>
</dbReference>
<dbReference type="GO" id="GO:0016787">
    <property type="term" value="F:hydrolase activity"/>
    <property type="evidence" value="ECO:0007669"/>
    <property type="project" value="UniProtKB-KW"/>
</dbReference>
<dbReference type="GO" id="GO:0009432">
    <property type="term" value="P:SOS response"/>
    <property type="evidence" value="ECO:0007669"/>
    <property type="project" value="UniProtKB-KW"/>
</dbReference>